<proteinExistence type="predicted"/>
<dbReference type="OrthoDB" id="9058532at2"/>
<evidence type="ECO:0000313" key="2">
    <source>
        <dbReference type="EMBL" id="RDJ19910.1"/>
    </source>
</evidence>
<keyword evidence="3" id="KW-1185">Reference proteome</keyword>
<protein>
    <submittedName>
        <fullName evidence="2">CoA transferase</fullName>
    </submittedName>
</protein>
<name>A0A370KY54_9HYPH</name>
<comment type="caution">
    <text evidence="2">The sequence shown here is derived from an EMBL/GenBank/DDBJ whole genome shotgun (WGS) entry which is preliminary data.</text>
</comment>
<dbReference type="InterPro" id="IPR023606">
    <property type="entry name" value="CoA-Trfase_III_dom_1_sf"/>
</dbReference>
<gene>
    <name evidence="2" type="ORF">DWE98_27185</name>
</gene>
<dbReference type="InterPro" id="IPR003673">
    <property type="entry name" value="CoA-Trfase_fam_III"/>
</dbReference>
<dbReference type="Pfam" id="PF02515">
    <property type="entry name" value="CoA_transf_3"/>
    <property type="match status" value="2"/>
</dbReference>
<dbReference type="SUPFAM" id="SSF89796">
    <property type="entry name" value="CoA-transferase family III (CaiB/BaiF)"/>
    <property type="match status" value="2"/>
</dbReference>
<reference evidence="3" key="1">
    <citation type="submission" date="2018-07" db="EMBL/GenBank/DDBJ databases">
        <authorList>
            <person name="Safronova V.I."/>
            <person name="Chirak E.R."/>
            <person name="Sazanova A.L."/>
        </authorList>
    </citation>
    <scope>NUCLEOTIDE SEQUENCE [LARGE SCALE GENOMIC DNA]</scope>
    <source>
        <strain evidence="3">RCAM04685</strain>
    </source>
</reference>
<dbReference type="Gene3D" id="3.40.50.10540">
    <property type="entry name" value="Crotonobetainyl-coa:carnitine coa-transferase, domain 1"/>
    <property type="match status" value="2"/>
</dbReference>
<dbReference type="PANTHER" id="PTHR48207:SF3">
    <property type="entry name" value="SUCCINATE--HYDROXYMETHYLGLUTARATE COA-TRANSFERASE"/>
    <property type="match status" value="1"/>
</dbReference>
<evidence type="ECO:0000256" key="1">
    <source>
        <dbReference type="ARBA" id="ARBA00022679"/>
    </source>
</evidence>
<evidence type="ECO:0000313" key="3">
    <source>
        <dbReference type="Proteomes" id="UP000255207"/>
    </source>
</evidence>
<dbReference type="AlphaFoldDB" id="A0A370KY54"/>
<accession>A0A370KY54</accession>
<sequence>MSDHVTTPSLAPLAGLRVLELGGDVSLAFAARLLADLGAEVLRAAPPGGDAIRNAAPLTVGGSGLFTYLNHGKKEISAEPATLARLALQADLLLWAPEAEGSAAFRTAVPRQDEAARPPVIVFTAQGLTGARAGAPGNAFTAQHGGGFAWHQASPVSDPEGQPPLGCPDLEASMLIGLVGANAAMTALAEPRGETPPSWLDISAEDVFAWNLVDALAEYHDGVLTPGRQRTPGREITIAGGLIWLLPCADGTIVVSPREDHQWERWVELMGNPDWAKDPNLCGTRAVRTAHASEIGRYMRDWSVGVSARPIFEAAQAARVACFPVSTARDLLENRQLAARHFFRSWVLPDGVAVKMPGLPFTMRSSGGAALLRTSPIQPPVPADPCFATPHRDIVELPRARRHAPLAGIRVVDFSWVVAGPMATKMLGALGAEIIKIESSQRAEFAMRGGWFAGVNNNKRSCTIDITTEEGRALVRGLVAKSDIVVENFSARVLSKNGLAYEDLKAVRPDIVYVSASGLGREGPERDLVAYGSLLQCYSGRVGLIGKANPKLEAMGVMPAWTDPITSLWESFAILAALRHRAATGEGAYVDLSMLEATVALLPDALLHVALGRNPPRDGSAEDLGGAPSGLFRCAGDDAWLAVSVSGETSWRGLCRALGRADWAADADMASAEGRRNAAESLREDVAAWCRVRDALEAQAALRSHGVPAARSRGIVDLVEDVQLRQRGIYRQLANGAWSIALPWMDTDGWRGKLTPMPELGADNEYVFGEILGLNRERMAALKASGAIR</sequence>
<keyword evidence="1 2" id="KW-0808">Transferase</keyword>
<dbReference type="InterPro" id="IPR044855">
    <property type="entry name" value="CoA-Trfase_III_dom3_sf"/>
</dbReference>
<dbReference type="EMBL" id="QQTP01000025">
    <property type="protein sequence ID" value="RDJ19910.1"/>
    <property type="molecule type" value="Genomic_DNA"/>
</dbReference>
<dbReference type="Gene3D" id="3.30.1540.10">
    <property type="entry name" value="formyl-coa transferase, domain 3"/>
    <property type="match status" value="2"/>
</dbReference>
<dbReference type="Proteomes" id="UP000255207">
    <property type="component" value="Unassembled WGS sequence"/>
</dbReference>
<dbReference type="RefSeq" id="WP_114853070.1">
    <property type="nucleotide sequence ID" value="NZ_QQTO01000030.1"/>
</dbReference>
<organism evidence="2 3">
    <name type="scientific">Bosea caraganae</name>
    <dbReference type="NCBI Taxonomy" id="2763117"/>
    <lineage>
        <taxon>Bacteria</taxon>
        <taxon>Pseudomonadati</taxon>
        <taxon>Pseudomonadota</taxon>
        <taxon>Alphaproteobacteria</taxon>
        <taxon>Hyphomicrobiales</taxon>
        <taxon>Boseaceae</taxon>
        <taxon>Bosea</taxon>
    </lineage>
</organism>
<dbReference type="PANTHER" id="PTHR48207">
    <property type="entry name" value="SUCCINATE--HYDROXYMETHYLGLUTARATE COA-TRANSFERASE"/>
    <property type="match status" value="1"/>
</dbReference>
<dbReference type="InterPro" id="IPR050483">
    <property type="entry name" value="CoA-transferase_III_domain"/>
</dbReference>
<dbReference type="GO" id="GO:0008410">
    <property type="term" value="F:CoA-transferase activity"/>
    <property type="evidence" value="ECO:0007669"/>
    <property type="project" value="TreeGrafter"/>
</dbReference>